<accession>H1Y5P1</accession>
<keyword evidence="2" id="KW-1185">Reference proteome</keyword>
<dbReference type="HOGENOM" id="CLU_096034_0_0_10"/>
<dbReference type="AlphaFoldDB" id="H1Y5P1"/>
<proteinExistence type="predicted"/>
<protein>
    <recommendedName>
        <fullName evidence="3">DUF4145 domain-containing protein</fullName>
    </recommendedName>
</protein>
<sequence length="245" mass="28269">MSISSFVKKIPEFNDLSASDKIDLFAYYILFETEVSQFKASDISECFNDLHLSPYSNISSYLSKYSKRAKGQKFLKRNSGYCLESNTRALIEKVIQKEFVPEPSNNLFALSIFENTRGYLTGFATEASCAYDFALYNSCFFMLRKLLETLIIELFEKHGIESKIKNGNGGYFFLSDLISKLVSENNWHLTKITREDIPKIKKLADSSVHSKRFSAKKVDIDNLKTEIRIIFEELVSLIDYPNWKK</sequence>
<dbReference type="OrthoDB" id="1436757at2"/>
<evidence type="ECO:0000313" key="1">
    <source>
        <dbReference type="EMBL" id="EHQ29817.1"/>
    </source>
</evidence>
<organism evidence="1 2">
    <name type="scientific">Mucilaginibacter paludis DSM 18603</name>
    <dbReference type="NCBI Taxonomy" id="714943"/>
    <lineage>
        <taxon>Bacteria</taxon>
        <taxon>Pseudomonadati</taxon>
        <taxon>Bacteroidota</taxon>
        <taxon>Sphingobacteriia</taxon>
        <taxon>Sphingobacteriales</taxon>
        <taxon>Sphingobacteriaceae</taxon>
        <taxon>Mucilaginibacter</taxon>
    </lineage>
</organism>
<evidence type="ECO:0008006" key="3">
    <source>
        <dbReference type="Google" id="ProtNLM"/>
    </source>
</evidence>
<dbReference type="RefSeq" id="WP_008511225.1">
    <property type="nucleotide sequence ID" value="NZ_CM001403.1"/>
</dbReference>
<dbReference type="EMBL" id="CM001403">
    <property type="protein sequence ID" value="EHQ29817.1"/>
    <property type="molecule type" value="Genomic_DNA"/>
</dbReference>
<name>H1Y5P1_9SPHI</name>
<reference evidence="1" key="1">
    <citation type="submission" date="2011-09" db="EMBL/GenBank/DDBJ databases">
        <title>The permanent draft genome of Mucilaginibacter paludis DSM 18603.</title>
        <authorList>
            <consortium name="US DOE Joint Genome Institute (JGI-PGF)"/>
            <person name="Lucas S."/>
            <person name="Han J."/>
            <person name="Lapidus A."/>
            <person name="Bruce D."/>
            <person name="Goodwin L."/>
            <person name="Pitluck S."/>
            <person name="Peters L."/>
            <person name="Kyrpides N."/>
            <person name="Mavromatis K."/>
            <person name="Ivanova N."/>
            <person name="Mikhailova N."/>
            <person name="Held B."/>
            <person name="Detter J.C."/>
            <person name="Tapia R."/>
            <person name="Han C."/>
            <person name="Land M."/>
            <person name="Hauser L."/>
            <person name="Markowitz V."/>
            <person name="Cheng J.-F."/>
            <person name="Hugenholtz P."/>
            <person name="Woyke T."/>
            <person name="Wu D."/>
            <person name="Tindall B."/>
            <person name="Brambilla E."/>
            <person name="Klenk H.-P."/>
            <person name="Eisen J.A."/>
        </authorList>
    </citation>
    <scope>NUCLEOTIDE SEQUENCE [LARGE SCALE GENOMIC DNA]</scope>
    <source>
        <strain evidence="1">DSM 18603</strain>
    </source>
</reference>
<evidence type="ECO:0000313" key="2">
    <source>
        <dbReference type="Proteomes" id="UP000002774"/>
    </source>
</evidence>
<dbReference type="eggNOG" id="ENOG50310VA">
    <property type="taxonomic scope" value="Bacteria"/>
</dbReference>
<gene>
    <name evidence="1" type="ORF">Mucpa_5749</name>
</gene>
<dbReference type="Proteomes" id="UP000002774">
    <property type="component" value="Chromosome"/>
</dbReference>